<organism evidence="2 3">
    <name type="scientific">Pseudoprevotella muciniphila</name>
    <dbReference type="NCBI Taxonomy" id="2133944"/>
    <lineage>
        <taxon>Bacteria</taxon>
        <taxon>Pseudomonadati</taxon>
        <taxon>Bacteroidota</taxon>
        <taxon>Bacteroidia</taxon>
        <taxon>Bacteroidales</taxon>
        <taxon>Prevotellaceae</taxon>
        <taxon>Pseudoprevotella</taxon>
    </lineage>
</organism>
<dbReference type="OrthoDB" id="9781189at2"/>
<dbReference type="Proteomes" id="UP000249375">
    <property type="component" value="Chromosome"/>
</dbReference>
<dbReference type="EMBL" id="CP033459">
    <property type="protein sequence ID" value="QFQ11938.1"/>
    <property type="molecule type" value="Genomic_DNA"/>
</dbReference>
<evidence type="ECO:0000259" key="1">
    <source>
        <dbReference type="SMART" id="SM00849"/>
    </source>
</evidence>
<dbReference type="InterPro" id="IPR001279">
    <property type="entry name" value="Metallo-B-lactamas"/>
</dbReference>
<reference evidence="2 3" key="1">
    <citation type="submission" date="2018-11" db="EMBL/GenBank/DDBJ databases">
        <authorList>
            <person name="Na S.W."/>
            <person name="Baik M."/>
        </authorList>
    </citation>
    <scope>NUCLEOTIDE SEQUENCE [LARGE SCALE GENOMIC DNA]</scope>
    <source>
        <strain evidence="2 3">E39</strain>
    </source>
</reference>
<gene>
    <name evidence="2" type="ORF">C7Y71_002240</name>
</gene>
<proteinExistence type="predicted"/>
<dbReference type="AlphaFoldDB" id="A0A5P8E4V1"/>
<feature type="domain" description="Metallo-beta-lactamase" evidence="1">
    <location>
        <begin position="34"/>
        <end position="223"/>
    </location>
</feature>
<dbReference type="GO" id="GO:0016787">
    <property type="term" value="F:hydrolase activity"/>
    <property type="evidence" value="ECO:0007669"/>
    <property type="project" value="UniProtKB-KW"/>
</dbReference>
<sequence length="253" mass="28238">MKLTFLGTGTSTGVPVIGCKCPVCTSADPHDKRLRSSAIIETEQDIRILIDCGPDFREQMLSLPFKPIDAILLTHLHYDHIAGIDDLRPFNKFGTTQIYCDKTTEGALRRMYPYCFEDPLRQGIPHISVKRAMAGQPLNIKGVEVLPIEVMHGKLPILGYRIGTMAYITDMKSISPDNLALLQGIKTLIINGLRFTPHPTHHTIQEAVRIAQELSVEHAYITHLNHDACLHADQSNHLPENILLAYDGQTILC</sequence>
<dbReference type="PANTHER" id="PTHR42663">
    <property type="entry name" value="HYDROLASE C777.06C-RELATED-RELATED"/>
    <property type="match status" value="1"/>
</dbReference>
<dbReference type="CDD" id="cd16279">
    <property type="entry name" value="metallo-hydrolase-like_MBL-fold"/>
    <property type="match status" value="1"/>
</dbReference>
<dbReference type="RefSeq" id="WP_111898897.1">
    <property type="nucleotide sequence ID" value="NZ_CP033459.1"/>
</dbReference>
<dbReference type="InterPro" id="IPR036866">
    <property type="entry name" value="RibonucZ/Hydroxyglut_hydro"/>
</dbReference>
<keyword evidence="2" id="KW-0378">Hydrolase</keyword>
<dbReference type="SMART" id="SM00849">
    <property type="entry name" value="Lactamase_B"/>
    <property type="match status" value="1"/>
</dbReference>
<dbReference type="KEGG" id="alq:C7Y71_002240"/>
<dbReference type="Pfam" id="PF12706">
    <property type="entry name" value="Lactamase_B_2"/>
    <property type="match status" value="1"/>
</dbReference>
<dbReference type="PANTHER" id="PTHR42663:SF6">
    <property type="entry name" value="HYDROLASE C777.06C-RELATED"/>
    <property type="match status" value="1"/>
</dbReference>
<name>A0A5P8E4V1_9BACT</name>
<evidence type="ECO:0000313" key="3">
    <source>
        <dbReference type="Proteomes" id="UP000249375"/>
    </source>
</evidence>
<dbReference type="Gene3D" id="3.60.15.10">
    <property type="entry name" value="Ribonuclease Z/Hydroxyacylglutathione hydrolase-like"/>
    <property type="match status" value="1"/>
</dbReference>
<evidence type="ECO:0000313" key="2">
    <source>
        <dbReference type="EMBL" id="QFQ11938.1"/>
    </source>
</evidence>
<accession>A0A5P8E4V1</accession>
<dbReference type="SUPFAM" id="SSF56281">
    <property type="entry name" value="Metallo-hydrolase/oxidoreductase"/>
    <property type="match status" value="1"/>
</dbReference>
<keyword evidence="3" id="KW-1185">Reference proteome</keyword>
<protein>
    <submittedName>
        <fullName evidence="2">MBL fold metallo-hydrolase</fullName>
    </submittedName>
</protein>